<dbReference type="OrthoDB" id="9804751at2"/>
<feature type="compositionally biased region" description="Basic residues" evidence="1">
    <location>
        <begin position="424"/>
        <end position="433"/>
    </location>
</feature>
<accession>A0A1T1AXF8</accession>
<dbReference type="PANTHER" id="PTHR33525:SF4">
    <property type="entry name" value="CYCLIC DI-GMP PHOSPHODIESTERASE CDGJ"/>
    <property type="match status" value="1"/>
</dbReference>
<dbReference type="Pfam" id="PF08668">
    <property type="entry name" value="HDOD"/>
    <property type="match status" value="1"/>
</dbReference>
<dbReference type="Gene3D" id="1.10.3210.10">
    <property type="entry name" value="Hypothetical protein af1432"/>
    <property type="match status" value="1"/>
</dbReference>
<evidence type="ECO:0000259" key="2">
    <source>
        <dbReference type="PROSITE" id="PS51833"/>
    </source>
</evidence>
<comment type="caution">
    <text evidence="3">The sequence shown here is derived from an EMBL/GenBank/DDBJ whole genome shotgun (WGS) entry which is preliminary data.</text>
</comment>
<dbReference type="EMBL" id="MTJN01000002">
    <property type="protein sequence ID" value="OOV08780.1"/>
    <property type="molecule type" value="Genomic_DNA"/>
</dbReference>
<gene>
    <name evidence="3" type="ORF">RF819_20710</name>
</gene>
<dbReference type="Proteomes" id="UP000190750">
    <property type="component" value="Unassembled WGS sequence"/>
</dbReference>
<evidence type="ECO:0000256" key="1">
    <source>
        <dbReference type="SAM" id="MobiDB-lite"/>
    </source>
</evidence>
<dbReference type="STRING" id="28066.RF819_20710"/>
<feature type="domain" description="HDOD" evidence="2">
    <location>
        <begin position="203"/>
        <end position="402"/>
    </location>
</feature>
<dbReference type="SUPFAM" id="SSF109604">
    <property type="entry name" value="HD-domain/PDEase-like"/>
    <property type="match status" value="1"/>
</dbReference>
<evidence type="ECO:0000313" key="3">
    <source>
        <dbReference type="EMBL" id="OOV08780.1"/>
    </source>
</evidence>
<protein>
    <recommendedName>
        <fullName evidence="2">HDOD domain-containing protein</fullName>
    </recommendedName>
</protein>
<dbReference type="InterPro" id="IPR013976">
    <property type="entry name" value="HDOD"/>
</dbReference>
<dbReference type="InterPro" id="IPR052340">
    <property type="entry name" value="RNase_Y/CdgJ"/>
</dbReference>
<name>A0A1T1AXF8_RHOFE</name>
<keyword evidence="4" id="KW-1185">Reference proteome</keyword>
<evidence type="ECO:0000313" key="4">
    <source>
        <dbReference type="Proteomes" id="UP000190750"/>
    </source>
</evidence>
<reference evidence="3 4" key="1">
    <citation type="submission" date="2017-01" db="EMBL/GenBank/DDBJ databases">
        <title>Genome sequencing of Rhodoferax fermentans JCM 7819.</title>
        <authorList>
            <person name="Kim Y.J."/>
            <person name="Farh M.E.-A."/>
            <person name="Yang D.-C."/>
        </authorList>
    </citation>
    <scope>NUCLEOTIDE SEQUENCE [LARGE SCALE GENOMIC DNA]</scope>
    <source>
        <strain evidence="3 4">JCM 7819</strain>
    </source>
</reference>
<organism evidence="3 4">
    <name type="scientific">Rhodoferax fermentans</name>
    <dbReference type="NCBI Taxonomy" id="28066"/>
    <lineage>
        <taxon>Bacteria</taxon>
        <taxon>Pseudomonadati</taxon>
        <taxon>Pseudomonadota</taxon>
        <taxon>Betaproteobacteria</taxon>
        <taxon>Burkholderiales</taxon>
        <taxon>Comamonadaceae</taxon>
        <taxon>Rhodoferax</taxon>
    </lineage>
</organism>
<dbReference type="PANTHER" id="PTHR33525">
    <property type="match status" value="1"/>
</dbReference>
<sequence>MAAGFMNDVSLAYQFLWNAQRQPEQVWLYLEPLTAAPVNARHLLAALRRQWSAPCVKLTLSSTDAGLLSDLLAHTPLDLAQVEIPERLLADPAITQQVLRAQQRGLQLVWRGEPGTQPRPDLTHSFAQTLLSLSAEDALHNLRLLRAQSTSGTPARASTGAFASHLLLDGVANASLLNYFLDQQGASALMGWPCEEVMFAYRQTSAQPAWHALQSLLALIEDDAAIEDVACAMSQEPLLVYRLLRFVNSAGLALKGEITALRHALMMLGLVRIKSWLQAQLPQASRDLNLHPIATLTVMRARFMTELLDAGAASELQDELALCGLLSQMDLLMGEPLQLVLQALALAPRVSAALLNHSGPYWPYLDLAITLESGQAQATQAACLRHGLDAESVNLALLRTISTPCTSPAAPRGFVRPPGPARQSHPHAHPSLH</sequence>
<proteinExistence type="predicted"/>
<dbReference type="RefSeq" id="WP_078366672.1">
    <property type="nucleotide sequence ID" value="NZ_MTJN01000002.1"/>
</dbReference>
<dbReference type="AlphaFoldDB" id="A0A1T1AXF8"/>
<dbReference type="PROSITE" id="PS51833">
    <property type="entry name" value="HDOD"/>
    <property type="match status" value="1"/>
</dbReference>
<feature type="region of interest" description="Disordered" evidence="1">
    <location>
        <begin position="409"/>
        <end position="433"/>
    </location>
</feature>